<name>A0A0G9JR27_9BACT</name>
<evidence type="ECO:0000313" key="2">
    <source>
        <dbReference type="EMBL" id="KLD96728.1"/>
    </source>
</evidence>
<comment type="caution">
    <text evidence="2">The sequence shown here is derived from an EMBL/GenBank/DDBJ whole genome shotgun (WGS) entry which is preliminary data.</text>
</comment>
<dbReference type="AlphaFoldDB" id="A0A0G9JR27"/>
<protein>
    <submittedName>
        <fullName evidence="2">Uncharacterized protein</fullName>
    </submittedName>
</protein>
<dbReference type="PATRIC" id="fig|1447256.3.peg.2268"/>
<feature type="transmembrane region" description="Helical" evidence="1">
    <location>
        <begin position="108"/>
        <end position="127"/>
    </location>
</feature>
<feature type="transmembrane region" description="Helical" evidence="1">
    <location>
        <begin position="43"/>
        <end position="64"/>
    </location>
</feature>
<evidence type="ECO:0000256" key="1">
    <source>
        <dbReference type="SAM" id="Phobius"/>
    </source>
</evidence>
<dbReference type="Proteomes" id="UP000035514">
    <property type="component" value="Unassembled WGS sequence"/>
</dbReference>
<organism evidence="2 3">
    <name type="scientific">Aliarcobacter butzleri L348</name>
    <dbReference type="NCBI Taxonomy" id="1447256"/>
    <lineage>
        <taxon>Bacteria</taxon>
        <taxon>Pseudomonadati</taxon>
        <taxon>Campylobacterota</taxon>
        <taxon>Epsilonproteobacteria</taxon>
        <taxon>Campylobacterales</taxon>
        <taxon>Arcobacteraceae</taxon>
        <taxon>Aliarcobacter</taxon>
    </lineage>
</organism>
<dbReference type="EMBL" id="JAIQ01000165">
    <property type="protein sequence ID" value="KLD96728.1"/>
    <property type="molecule type" value="Genomic_DNA"/>
</dbReference>
<accession>A0A0G9JR27</accession>
<keyword evidence="1" id="KW-0812">Transmembrane</keyword>
<feature type="transmembrane region" description="Helical" evidence="1">
    <location>
        <begin position="20"/>
        <end position="37"/>
    </location>
</feature>
<keyword evidence="1" id="KW-1133">Transmembrane helix</keyword>
<keyword evidence="1" id="KW-0472">Membrane</keyword>
<reference evidence="2 3" key="1">
    <citation type="submission" date="2014-01" db="EMBL/GenBank/DDBJ databases">
        <title>Development of a Comparative Genomic Fingerprinting Assay for High Resolution Genotyping of Arcobacter butzleri.</title>
        <authorList>
            <person name="Webb A.L."/>
            <person name="Inglis G.D."/>
            <person name="Kruczkiewicz P."/>
            <person name="Selinger L.B."/>
            <person name="Taboada E.N."/>
        </authorList>
    </citation>
    <scope>NUCLEOTIDE SEQUENCE [LARGE SCALE GENOMIC DNA]</scope>
    <source>
        <strain evidence="2 3">L348</strain>
    </source>
</reference>
<sequence>MEKLFYIQKNKKQILIMKSYLVTLVGGFLGLIVAKYLQIEFKIPFLITFLVYCIILFSIIKIFFRDTHTNNINNIDLKDIDISIFGSYENQQKKQNNKTKAIDFILKYYKHIYFGIILLIIFFPPHYTNYKYIKYEFIIGSMYPIHFSTFFAEIVGILVIGLAFYFLFIKNKNNNVPRQ</sequence>
<feature type="transmembrane region" description="Helical" evidence="1">
    <location>
        <begin position="147"/>
        <end position="169"/>
    </location>
</feature>
<evidence type="ECO:0000313" key="3">
    <source>
        <dbReference type="Proteomes" id="UP000035514"/>
    </source>
</evidence>
<gene>
    <name evidence="2" type="ORF">AA20_11570</name>
</gene>
<proteinExistence type="predicted"/>